<feature type="compositionally biased region" description="Low complexity" evidence="1">
    <location>
        <begin position="186"/>
        <end position="196"/>
    </location>
</feature>
<feature type="region of interest" description="Disordered" evidence="1">
    <location>
        <begin position="279"/>
        <end position="302"/>
    </location>
</feature>
<protein>
    <submittedName>
        <fullName evidence="2">Uncharacterized protein</fullName>
    </submittedName>
</protein>
<proteinExistence type="predicted"/>
<keyword evidence="3" id="KW-1185">Reference proteome</keyword>
<evidence type="ECO:0000313" key="3">
    <source>
        <dbReference type="Proteomes" id="UP001140562"/>
    </source>
</evidence>
<evidence type="ECO:0000256" key="1">
    <source>
        <dbReference type="SAM" id="MobiDB-lite"/>
    </source>
</evidence>
<sequence>MPKPDKPTSVEKAEHRSGYGDMHAHREAEGMKEHVARLRADGQIDEKMATELLKPLDKKREYTADYLATLPTYTDQQPDVVSFETAEKHRRKRDKEQLKWIEDYEAGRIDENGNRLVPDNEDGGSEHGSVVSQMSDVSVEERVDVHLATRGKILPLRPRNFLLTVMLGPSSSPEPVSPPSHKLTLSSAQPSPAQQPRPRRSKPTKVVVPDPLPNGETYEAYSYVQLVAAGRYRQIYTPGSKDGVRKALIEDGFNIDKGLQRNFAPWKKDVNKYKTFKTKVPEELKNPATKEPVEEDEDEEEE</sequence>
<accession>A0A9W8X7X1</accession>
<feature type="compositionally biased region" description="Acidic residues" evidence="1">
    <location>
        <begin position="293"/>
        <end position="302"/>
    </location>
</feature>
<reference evidence="2" key="1">
    <citation type="submission" date="2022-10" db="EMBL/GenBank/DDBJ databases">
        <title>Tapping the CABI collections for fungal endophytes: first genome assemblies for Collariella, Neodidymelliopsis, Ascochyta clinopodiicola, Didymella pomorum, Didymosphaeria variabile, Neocosmospora piperis and Neocucurbitaria cava.</title>
        <authorList>
            <person name="Hill R."/>
        </authorList>
    </citation>
    <scope>NUCLEOTIDE SEQUENCE</scope>
    <source>
        <strain evidence="2">IMI 360193</strain>
    </source>
</reference>
<organism evidence="2 3">
    <name type="scientific">Didymella glomerata</name>
    <dbReference type="NCBI Taxonomy" id="749621"/>
    <lineage>
        <taxon>Eukaryota</taxon>
        <taxon>Fungi</taxon>
        <taxon>Dikarya</taxon>
        <taxon>Ascomycota</taxon>
        <taxon>Pezizomycotina</taxon>
        <taxon>Dothideomycetes</taxon>
        <taxon>Pleosporomycetidae</taxon>
        <taxon>Pleosporales</taxon>
        <taxon>Pleosporineae</taxon>
        <taxon>Didymellaceae</taxon>
        <taxon>Didymella</taxon>
    </lineage>
</organism>
<feature type="region of interest" description="Disordered" evidence="1">
    <location>
        <begin position="1"/>
        <end position="31"/>
    </location>
</feature>
<dbReference type="AlphaFoldDB" id="A0A9W8X7X1"/>
<evidence type="ECO:0000313" key="2">
    <source>
        <dbReference type="EMBL" id="KAJ4343519.1"/>
    </source>
</evidence>
<dbReference type="OrthoDB" id="3789154at2759"/>
<comment type="caution">
    <text evidence="2">The sequence shown here is derived from an EMBL/GenBank/DDBJ whole genome shotgun (WGS) entry which is preliminary data.</text>
</comment>
<feature type="region of interest" description="Disordered" evidence="1">
    <location>
        <begin position="111"/>
        <end position="135"/>
    </location>
</feature>
<dbReference type="EMBL" id="JAPEUV010000002">
    <property type="protein sequence ID" value="KAJ4343519.1"/>
    <property type="molecule type" value="Genomic_DNA"/>
</dbReference>
<name>A0A9W8X7X1_9PLEO</name>
<dbReference type="Proteomes" id="UP001140562">
    <property type="component" value="Unassembled WGS sequence"/>
</dbReference>
<gene>
    <name evidence="2" type="ORF">N0V87_000286</name>
</gene>
<feature type="region of interest" description="Disordered" evidence="1">
    <location>
        <begin position="170"/>
        <end position="211"/>
    </location>
</feature>